<reference evidence="17 18" key="1">
    <citation type="journal article" date="2015" name="Genome Biol.">
        <title>Comparative genomics of Steinernema reveals deeply conserved gene regulatory networks.</title>
        <authorList>
            <person name="Dillman A.R."/>
            <person name="Macchietto M."/>
            <person name="Porter C.F."/>
            <person name="Rogers A."/>
            <person name="Williams B."/>
            <person name="Antoshechkin I."/>
            <person name="Lee M.M."/>
            <person name="Goodwin Z."/>
            <person name="Lu X."/>
            <person name="Lewis E.E."/>
            <person name="Goodrich-Blair H."/>
            <person name="Stock S.P."/>
            <person name="Adams B.J."/>
            <person name="Sternberg P.W."/>
            <person name="Mortazavi A."/>
        </authorList>
    </citation>
    <scope>NUCLEOTIDE SEQUENCE [LARGE SCALE GENOMIC DNA]</scope>
    <source>
        <strain evidence="17 18">ALL</strain>
    </source>
</reference>
<feature type="domain" description="TcmA/NAT10 helicase" evidence="13">
    <location>
        <begin position="281"/>
        <end position="484"/>
    </location>
</feature>
<evidence type="ECO:0000256" key="6">
    <source>
        <dbReference type="ARBA" id="ARBA00022840"/>
    </source>
</evidence>
<comment type="catalytic activity">
    <reaction evidence="9 11">
        <text>a cytidine in 18S rRNA + acetyl-CoA + ATP + H2O = an N(4)-acetylcytidine in 18S rRNA + ADP + phosphate + CoA + H(+)</text>
        <dbReference type="Rhea" id="RHEA:51424"/>
        <dbReference type="Rhea" id="RHEA-COMP:13575"/>
        <dbReference type="Rhea" id="RHEA-COMP:13576"/>
        <dbReference type="ChEBI" id="CHEBI:15377"/>
        <dbReference type="ChEBI" id="CHEBI:15378"/>
        <dbReference type="ChEBI" id="CHEBI:30616"/>
        <dbReference type="ChEBI" id="CHEBI:43474"/>
        <dbReference type="ChEBI" id="CHEBI:57287"/>
        <dbReference type="ChEBI" id="CHEBI:57288"/>
        <dbReference type="ChEBI" id="CHEBI:74900"/>
        <dbReference type="ChEBI" id="CHEBI:82748"/>
        <dbReference type="ChEBI" id="CHEBI:456216"/>
    </reaction>
</comment>
<evidence type="ECO:0000313" key="17">
    <source>
        <dbReference type="EMBL" id="TKR92801.1"/>
    </source>
</evidence>
<dbReference type="Gene3D" id="3.40.50.300">
    <property type="entry name" value="P-loop containing nucleotide triphosphate hydrolases"/>
    <property type="match status" value="1"/>
</dbReference>
<evidence type="ECO:0000256" key="5">
    <source>
        <dbReference type="ARBA" id="ARBA00022741"/>
    </source>
</evidence>
<dbReference type="STRING" id="34508.A0A4U5P9S7"/>
<feature type="region of interest" description="Disordered" evidence="12">
    <location>
        <begin position="1012"/>
        <end position="1045"/>
    </location>
</feature>
<organism evidence="17 18">
    <name type="scientific">Steinernema carpocapsae</name>
    <name type="common">Entomopathogenic nematode</name>
    <dbReference type="NCBI Taxonomy" id="34508"/>
    <lineage>
        <taxon>Eukaryota</taxon>
        <taxon>Metazoa</taxon>
        <taxon>Ecdysozoa</taxon>
        <taxon>Nematoda</taxon>
        <taxon>Chromadorea</taxon>
        <taxon>Rhabditida</taxon>
        <taxon>Tylenchina</taxon>
        <taxon>Panagrolaimomorpha</taxon>
        <taxon>Strongyloidoidea</taxon>
        <taxon>Steinernematidae</taxon>
        <taxon>Steinernema</taxon>
    </lineage>
</organism>
<comment type="similarity">
    <text evidence="11">Belongs to the RNA cytidine acetyltransferase family. NAT10 subfamily.</text>
</comment>
<dbReference type="EMBL" id="AZBU02000002">
    <property type="protein sequence ID" value="TKR92801.1"/>
    <property type="molecule type" value="Genomic_DNA"/>
</dbReference>
<evidence type="ECO:0000259" key="15">
    <source>
        <dbReference type="Pfam" id="PF13718"/>
    </source>
</evidence>
<dbReference type="FunFam" id="3.40.50.11040:FF:000002">
    <property type="entry name" value="RNA cytidine acetyltransferase"/>
    <property type="match status" value="1"/>
</dbReference>
<dbReference type="InterPro" id="IPR007807">
    <property type="entry name" value="TcmA/NAT10_helicase"/>
</dbReference>
<evidence type="ECO:0000256" key="7">
    <source>
        <dbReference type="ARBA" id="ARBA00023242"/>
    </source>
</evidence>
<dbReference type="InterPro" id="IPR016181">
    <property type="entry name" value="Acyl_CoA_acyltransferase"/>
</dbReference>
<keyword evidence="8 11" id="KW-0012">Acyltransferase</keyword>
<protein>
    <recommendedName>
        <fullName evidence="10 11">RNA cytidine acetyltransferase</fullName>
        <ecNumber evidence="11">2.3.1.-</ecNumber>
    </recommendedName>
    <alternativeName>
        <fullName evidence="11">18S rRNA cytosine acetyltransferase</fullName>
    </alternativeName>
</protein>
<dbReference type="GO" id="GO:0005524">
    <property type="term" value="F:ATP binding"/>
    <property type="evidence" value="ECO:0007669"/>
    <property type="project" value="UniProtKB-UniRule"/>
</dbReference>
<feature type="binding site" evidence="11">
    <location>
        <begin position="632"/>
        <end position="638"/>
    </location>
    <ligand>
        <name>acetyl-CoA</name>
        <dbReference type="ChEBI" id="CHEBI:57288"/>
    </ligand>
</feature>
<gene>
    <name evidence="17" type="ORF">L596_007380</name>
</gene>
<keyword evidence="4 11" id="KW-0819">tRNA processing</keyword>
<dbReference type="GO" id="GO:0051391">
    <property type="term" value="P:tRNA acetylation"/>
    <property type="evidence" value="ECO:0007669"/>
    <property type="project" value="UniProtKB-UniRule"/>
</dbReference>
<evidence type="ECO:0000256" key="8">
    <source>
        <dbReference type="ARBA" id="ARBA00023315"/>
    </source>
</evidence>
<feature type="binding site" evidence="11">
    <location>
        <begin position="625"/>
        <end position="627"/>
    </location>
    <ligand>
        <name>acetyl-CoA</name>
        <dbReference type="ChEBI" id="CHEBI:57288"/>
    </ligand>
</feature>
<dbReference type="GO" id="GO:0051392">
    <property type="term" value="F:tRNA cytidine N4-acetyltransferase activity"/>
    <property type="evidence" value="ECO:0007669"/>
    <property type="project" value="RHEA"/>
</dbReference>
<feature type="domain" description="N-acetyltransferase" evidence="15">
    <location>
        <begin position="524"/>
        <end position="752"/>
    </location>
</feature>
<feature type="binding site" evidence="11">
    <location>
        <position position="725"/>
    </location>
    <ligand>
        <name>acetyl-CoA</name>
        <dbReference type="ChEBI" id="CHEBI:57288"/>
    </ligand>
</feature>
<dbReference type="InterPro" id="IPR033688">
    <property type="entry name" value="NAT10"/>
</dbReference>
<feature type="domain" description="TmcA/NAT10 N-terminal" evidence="14">
    <location>
        <begin position="9"/>
        <end position="201"/>
    </location>
</feature>
<dbReference type="EC" id="2.3.1.-" evidence="11"/>
<dbReference type="InterPro" id="IPR027417">
    <property type="entry name" value="P-loop_NTPase"/>
</dbReference>
<dbReference type="HAMAP" id="MF_03211">
    <property type="entry name" value="RNA_acetyltr_Nat10"/>
    <property type="match status" value="1"/>
</dbReference>
<evidence type="ECO:0000256" key="3">
    <source>
        <dbReference type="ARBA" id="ARBA00022679"/>
    </source>
</evidence>
<dbReference type="Gene3D" id="3.40.630.30">
    <property type="match status" value="1"/>
</dbReference>
<evidence type="ECO:0000259" key="14">
    <source>
        <dbReference type="Pfam" id="PF08351"/>
    </source>
</evidence>
<dbReference type="Pfam" id="PF08351">
    <property type="entry name" value="TmcA_N"/>
    <property type="match status" value="1"/>
</dbReference>
<accession>A0A4U5P9S7</accession>
<dbReference type="Gene3D" id="3.40.50.11040">
    <property type="match status" value="1"/>
</dbReference>
<dbReference type="GO" id="GO:0030686">
    <property type="term" value="C:90S preribosome"/>
    <property type="evidence" value="ECO:0007669"/>
    <property type="project" value="TreeGrafter"/>
</dbReference>
<dbReference type="InterPro" id="IPR032672">
    <property type="entry name" value="TmcA/NAT10/Kre33"/>
</dbReference>
<proteinExistence type="inferred from homology"/>
<sequence>MVRTKLDNRIRTLIENGVATGHRSMFAIVGDKGRDQIVILHHILSKAVVAARPSILWCYKKDLGFSSHRKKRMKEVQKKLALGKINVREDDPFELFVSSTEIRYCYYAESHKILGNTYGMLVLQDFEAITPNLLARAIETVEGGGIIVFLLRSVNSLRQLYTMTMDVHSRYRTEAHSEIVARFNERFILSLASCKNCAVIDDQLNVLPISSHIKKIEAIPSSEKSKLTKEEEELKELKMAMADSKPIGQLLSKCRTNCQGKVLLRLLDVITEKSLKATCSITAARGRGKSAALGLAIAGAIGFGYTNVFVTSPSPENLKTLFEFIVKGFDAMDYEEHSDYELIQSTNPEFNKALVRINITRDHRQTIQYFHPSDAGMLGQAELVVIDEAAAIPLPLVKELISGPYLVFLASTINGYEGTGRSLSLKLLQQLREQSSGAAKKTEKGGKLATATARMLHELSLEESIRYKPGDQIELWLNRILCLDATNIHRLISGTPPPKDCELYYVNRDTLFSFHKGSEQFLRNMMAINVSAHYKNTPNDLQMLSDAPAHHLFVLMGPVRDEQTHLPEILAVVQVCIEGSLTKNSVTSSLERGRRAAGDLLPWTISQQFLDNDFPTLSGARIVRIAVHPDYQSMGYGSRALELLMQYYSGEVSSLSEKSLKSSASSKIRSVEDDKIGLLEEQIAPRPREDLPPLLHRLTERPAERLDYVGVSFGLTVNLLKFWKKASFVPVYLRQTTNDLTGEYTCIMLRSLAPQDDESSRDSWLASYWKEFRTRLISLLGFEFSKFSPHLAISLLQLKNPFVEKQMERKPYSRKELELFLSNTDLKRIAQYARNMIDHHLVTDLLPTVSKLYFNEKISDEVKINIVQSAILLGLGLQHKTVDRMVCELEMPANQILALFSKTMRRLSDHFDSMCMNALESQIGKKEQVVEGTPKGNVEMEAMPISLEEDLRDAEEDIKRRQKRDRAKLESELGKSFKEYAIKGTDEQWANALSTVKLDSAKKSAIITVGSQMEKNSSAIEDLTKEAPRSAKKNLKRKRKSGGKL</sequence>
<keyword evidence="6 11" id="KW-0067">ATP-binding</keyword>
<evidence type="ECO:0000256" key="11">
    <source>
        <dbReference type="HAMAP-Rule" id="MF_03211"/>
    </source>
</evidence>
<dbReference type="FunFam" id="3.40.50.300:FF:002218">
    <property type="entry name" value="tRNA(Met) cytidine acetyltransferase TmcA"/>
    <property type="match status" value="1"/>
</dbReference>
<dbReference type="GO" id="GO:0000049">
    <property type="term" value="F:tRNA binding"/>
    <property type="evidence" value="ECO:0007669"/>
    <property type="project" value="TreeGrafter"/>
</dbReference>
<feature type="domain" description="Possible tRNA binding" evidence="16">
    <location>
        <begin position="764"/>
        <end position="992"/>
    </location>
</feature>
<dbReference type="PANTHER" id="PTHR10925">
    <property type="entry name" value="N-ACETYLTRANSFERASE 10"/>
    <property type="match status" value="1"/>
</dbReference>
<dbReference type="OrthoDB" id="10067491at2759"/>
<evidence type="ECO:0000259" key="13">
    <source>
        <dbReference type="Pfam" id="PF05127"/>
    </source>
</evidence>
<comment type="function">
    <text evidence="11">RNA cytidine acetyltransferase with specificity toward both 18S rRNA and tRNAs. Catalyzes the formation of N(4)-acetylcytidine (ac4C) in 18S rRNA. Required for early nucleolar cleavages of precursor rRNA at sites A0, A1 and A2 during 18S rRNA synthesis. Catalyzes the formation of ac4C in serine and leucine tRNAs. Requires a tRNA-binding adapter protein for full tRNA acetyltransferase activity but not for 18S rRNA acetylation.</text>
</comment>
<keyword evidence="3 11" id="KW-0808">Transferase</keyword>
<dbReference type="AlphaFoldDB" id="A0A4U5P9S7"/>
<evidence type="ECO:0000256" key="9">
    <source>
        <dbReference type="ARBA" id="ARBA00052133"/>
    </source>
</evidence>
<dbReference type="Pfam" id="PF13718">
    <property type="entry name" value="GNAT_acetyltr_2"/>
    <property type="match status" value="1"/>
</dbReference>
<name>A0A4U5P9S7_STECR</name>
<feature type="binding site" evidence="11">
    <location>
        <begin position="286"/>
        <end position="295"/>
    </location>
    <ligand>
        <name>ATP</name>
        <dbReference type="ChEBI" id="CHEBI:30616"/>
    </ligand>
</feature>
<comment type="subcellular location">
    <subcellularLocation>
        <location evidence="1 11">Nucleus</location>
        <location evidence="1 11">Nucleolus</location>
    </subcellularLocation>
</comment>
<keyword evidence="18" id="KW-1185">Reference proteome</keyword>
<dbReference type="SUPFAM" id="SSF55729">
    <property type="entry name" value="Acyl-CoA N-acyltransferases (Nat)"/>
    <property type="match status" value="1"/>
</dbReference>
<dbReference type="GO" id="GO:0005730">
    <property type="term" value="C:nucleolus"/>
    <property type="evidence" value="ECO:0007669"/>
    <property type="project" value="UniProtKB-SubCell"/>
</dbReference>
<evidence type="ECO:0000256" key="4">
    <source>
        <dbReference type="ARBA" id="ARBA00022694"/>
    </source>
</evidence>
<evidence type="ECO:0000259" key="16">
    <source>
        <dbReference type="Pfam" id="PF13725"/>
    </source>
</evidence>
<feature type="binding site" evidence="11">
    <location>
        <position position="466"/>
    </location>
    <ligand>
        <name>ATP</name>
        <dbReference type="ChEBI" id="CHEBI:30616"/>
    </ligand>
</feature>
<keyword evidence="5 11" id="KW-0547">Nucleotide-binding</keyword>
<keyword evidence="2 11" id="KW-0698">rRNA processing</keyword>
<dbReference type="CDD" id="cd04301">
    <property type="entry name" value="NAT_SF"/>
    <property type="match status" value="1"/>
</dbReference>
<dbReference type="InterPro" id="IPR027992">
    <property type="entry name" value="tRNA_bind_dom"/>
</dbReference>
<evidence type="ECO:0000256" key="1">
    <source>
        <dbReference type="ARBA" id="ARBA00004604"/>
    </source>
</evidence>
<dbReference type="Pfam" id="PF05127">
    <property type="entry name" value="NAT10_TcmA_helicase"/>
    <property type="match status" value="1"/>
</dbReference>
<dbReference type="GO" id="GO:1904812">
    <property type="term" value="P:rRNA acetylation involved in maturation of SSU-rRNA"/>
    <property type="evidence" value="ECO:0007669"/>
    <property type="project" value="InterPro"/>
</dbReference>
<dbReference type="GO" id="GO:1990883">
    <property type="term" value="F:18S rRNA cytidine N-acetyltransferase activity"/>
    <property type="evidence" value="ECO:0007669"/>
    <property type="project" value="TreeGrafter"/>
</dbReference>
<keyword evidence="7 11" id="KW-0539">Nucleus</keyword>
<comment type="caution">
    <text evidence="17">The sequence shown here is derived from an EMBL/GenBank/DDBJ whole genome shotgun (WGS) entry which is preliminary data.</text>
</comment>
<evidence type="ECO:0000256" key="12">
    <source>
        <dbReference type="SAM" id="MobiDB-lite"/>
    </source>
</evidence>
<dbReference type="PANTHER" id="PTHR10925:SF5">
    <property type="entry name" value="RNA CYTIDINE ACETYLTRANSFERASE"/>
    <property type="match status" value="1"/>
</dbReference>
<evidence type="ECO:0000313" key="18">
    <source>
        <dbReference type="Proteomes" id="UP000298663"/>
    </source>
</evidence>
<dbReference type="Pfam" id="PF13725">
    <property type="entry name" value="tRNA_bind_2"/>
    <property type="match status" value="1"/>
</dbReference>
<evidence type="ECO:0000256" key="10">
    <source>
        <dbReference type="ARBA" id="ARBA00068357"/>
    </source>
</evidence>
<dbReference type="InterPro" id="IPR013562">
    <property type="entry name" value="TmcA/NAT10_N"/>
</dbReference>
<feature type="compositionally biased region" description="Basic residues" evidence="12">
    <location>
        <begin position="1030"/>
        <end position="1045"/>
    </location>
</feature>
<comment type="catalytic activity">
    <reaction evidence="11">
        <text>a cytidine in tRNA + acetyl-CoA + ATP + H2O = an N(4)-acetylcytidine in tRNA + ADP + phosphate + CoA + H(+)</text>
        <dbReference type="Rhea" id="RHEA:53876"/>
        <dbReference type="Rhea" id="RHEA-COMP:13670"/>
        <dbReference type="Rhea" id="RHEA-COMP:13671"/>
        <dbReference type="ChEBI" id="CHEBI:15377"/>
        <dbReference type="ChEBI" id="CHEBI:15378"/>
        <dbReference type="ChEBI" id="CHEBI:30616"/>
        <dbReference type="ChEBI" id="CHEBI:43474"/>
        <dbReference type="ChEBI" id="CHEBI:57287"/>
        <dbReference type="ChEBI" id="CHEBI:57288"/>
        <dbReference type="ChEBI" id="CHEBI:74900"/>
        <dbReference type="ChEBI" id="CHEBI:82748"/>
        <dbReference type="ChEBI" id="CHEBI:456216"/>
    </reaction>
</comment>
<dbReference type="InterPro" id="IPR000182">
    <property type="entry name" value="GNAT_dom"/>
</dbReference>
<reference evidence="17 18" key="2">
    <citation type="journal article" date="2019" name="G3 (Bethesda)">
        <title>Hybrid Assembly of the Genome of the Entomopathogenic Nematode Steinernema carpocapsae Identifies the X-Chromosome.</title>
        <authorList>
            <person name="Serra L."/>
            <person name="Macchietto M."/>
            <person name="Macias-Munoz A."/>
            <person name="McGill C.J."/>
            <person name="Rodriguez I.M."/>
            <person name="Rodriguez B."/>
            <person name="Murad R."/>
            <person name="Mortazavi A."/>
        </authorList>
    </citation>
    <scope>NUCLEOTIDE SEQUENCE [LARGE SCALE GENOMIC DNA]</scope>
    <source>
        <strain evidence="17 18">ALL</strain>
    </source>
</reference>
<dbReference type="Proteomes" id="UP000298663">
    <property type="component" value="Unassembled WGS sequence"/>
</dbReference>
<evidence type="ECO:0000256" key="2">
    <source>
        <dbReference type="ARBA" id="ARBA00022552"/>
    </source>
</evidence>